<dbReference type="InterPro" id="IPR017030">
    <property type="entry name" value="Vir_effector_SfrC"/>
</dbReference>
<dbReference type="EMBL" id="DWZD01000028">
    <property type="protein sequence ID" value="HJA78782.1"/>
    <property type="molecule type" value="Genomic_DNA"/>
</dbReference>
<name>A0A9D2HM81_9BACT</name>
<dbReference type="PIRSF" id="PIRSF034586">
    <property type="entry name" value="Vir_effector_SfrC"/>
    <property type="match status" value="1"/>
</dbReference>
<dbReference type="Proteomes" id="UP000823821">
    <property type="component" value="Unassembled WGS sequence"/>
</dbReference>
<evidence type="ECO:0000313" key="1">
    <source>
        <dbReference type="EMBL" id="HJA78782.1"/>
    </source>
</evidence>
<dbReference type="Pfam" id="PF10139">
    <property type="entry name" value="Virul_Fac"/>
    <property type="match status" value="1"/>
</dbReference>
<proteinExistence type="predicted"/>
<evidence type="ECO:0000313" key="2">
    <source>
        <dbReference type="Proteomes" id="UP000823821"/>
    </source>
</evidence>
<comment type="caution">
    <text evidence="1">The sequence shown here is derived from an EMBL/GenBank/DDBJ whole genome shotgun (WGS) entry which is preliminary data.</text>
</comment>
<accession>A0A9D2HM81</accession>
<sequence length="872" mass="98187">MQQQDQELAQRCRNLAEECRKAGGWIADNAERVGNESGSLQKDMRQATRFFGKCEEAARRKMCAGVFGPSQSGKSYLISALARDASGSLLADFCGEQHDFITEINPEGGKESTGLVTRFTTTPPQGLAPDHPIRLRLLTEMDVVRVLANTYYADCEHKEAPEMEPLLTALARLEKAPAAASPISGDDVEELRDYLNKNFISRPRVQMLQKGYWNTAMQLAPRLGLEDRASLFSLIWNSVPEFHRLYITLCGALQTLGNPAEADCPQNALIPRETSIIDVAVLRGLTDTSGGDLINIRSAGGQSADLPRAVVAALTAEISIYMREKPDSLFDHTDLLDFPGYRSRLKLENLQNELGRPGTLENLFLRGKVAYLFERYCEERELTSMLLCIGPSNQEVQDLPRAVYEWICSTHGEDPRHRAGKAPSLFFILSKMDMEFEKKAGTPSVEKRWDTRLQSSLLDFFGKQHEWPDNWDGSHPFNNIYLLRNPNFRCDAIFNFDADGREIAVRPEQESYVEEVRQAFLHSPLVQRHVARPDAVWNAAMTLNDGGVALLRESLRPLCNPELKRQQIEVIISEKREQVRTRLEPFYQPDDREELRKQKMQLAQQLVVQVNAIAKKRLFGEFLARLQVNDHDLYDLWLRQRQTDAQAAEPVAVAAAASDISTDDLLSDIFGSEEAAPAAPAAAAETPVIRDAAGALTDMVFDYWIEQLHNLAGSAEARNEFGLPSREFEQLISELLLAAQRVGLRGRLEEELRRCGAYANMARERLIWRQVSLAADAINAFVDWLDFDPRCHDAAARSVFFGGKTSEVFAPPPEPPAEPVIGEQEAPYDQQWTLDWMRTLAWSVVANVDFDGQQVRDPQQNNRLRDILAAFR</sequence>
<protein>
    <submittedName>
        <fullName evidence="1">Virulence factor</fullName>
    </submittedName>
</protein>
<reference evidence="1" key="2">
    <citation type="submission" date="2021-04" db="EMBL/GenBank/DDBJ databases">
        <authorList>
            <person name="Gilroy R."/>
        </authorList>
    </citation>
    <scope>NUCLEOTIDE SEQUENCE</scope>
    <source>
        <strain evidence="1">5032</strain>
    </source>
</reference>
<dbReference type="AlphaFoldDB" id="A0A9D2HM81"/>
<gene>
    <name evidence="1" type="ORF">H9784_04305</name>
</gene>
<reference evidence="1" key="1">
    <citation type="journal article" date="2021" name="PeerJ">
        <title>Extensive microbial diversity within the chicken gut microbiome revealed by metagenomics and culture.</title>
        <authorList>
            <person name="Gilroy R."/>
            <person name="Ravi A."/>
            <person name="Getino M."/>
            <person name="Pursley I."/>
            <person name="Horton D.L."/>
            <person name="Alikhan N.F."/>
            <person name="Baker D."/>
            <person name="Gharbi K."/>
            <person name="Hall N."/>
            <person name="Watson M."/>
            <person name="Adriaenssens E.M."/>
            <person name="Foster-Nyarko E."/>
            <person name="Jarju S."/>
            <person name="Secka A."/>
            <person name="Antonio M."/>
            <person name="Oren A."/>
            <person name="Chaudhuri R.R."/>
            <person name="La Ragione R."/>
            <person name="Hildebrand F."/>
            <person name="Pallen M.J."/>
        </authorList>
    </citation>
    <scope>NUCLEOTIDE SEQUENCE</scope>
    <source>
        <strain evidence="1">5032</strain>
    </source>
</reference>
<organism evidence="1 2">
    <name type="scientific">Candidatus Desulfovibrio intestinavium</name>
    <dbReference type="NCBI Taxonomy" id="2838534"/>
    <lineage>
        <taxon>Bacteria</taxon>
        <taxon>Pseudomonadati</taxon>
        <taxon>Thermodesulfobacteriota</taxon>
        <taxon>Desulfovibrionia</taxon>
        <taxon>Desulfovibrionales</taxon>
        <taxon>Desulfovibrionaceae</taxon>
        <taxon>Desulfovibrio</taxon>
    </lineage>
</organism>